<sequence length="75" mass="8621">MCGKEIEIGGKKLVVTNEILKSAGGKIYFIVDFETKFEEPDISKIPVRAVEIKTNEEEYLLRRYNIVVGEIERQC</sequence>
<dbReference type="Proteomes" id="UP000282930">
    <property type="component" value="Chromosome"/>
</dbReference>
<dbReference type="AlphaFoldDB" id="A0A3T0D3X7"/>
<evidence type="ECO:0000313" key="2">
    <source>
        <dbReference type="Proteomes" id="UP000282930"/>
    </source>
</evidence>
<protein>
    <submittedName>
        <fullName evidence="1">Uncharacterized protein</fullName>
    </submittedName>
</protein>
<name>A0A3T0D3X7_9FIRM</name>
<gene>
    <name evidence="1" type="ORF">ELD05_02080</name>
</gene>
<accession>A0A3T0D3X7</accession>
<dbReference type="KEGG" id="ccha:ELD05_02080"/>
<dbReference type="EMBL" id="CP034791">
    <property type="protein sequence ID" value="AZT89556.1"/>
    <property type="molecule type" value="Genomic_DNA"/>
</dbReference>
<organism evidence="1 2">
    <name type="scientific">Caldicellulosiruptor changbaiensis</name>
    <dbReference type="NCBI Taxonomy" id="1222016"/>
    <lineage>
        <taxon>Bacteria</taxon>
        <taxon>Bacillati</taxon>
        <taxon>Bacillota</taxon>
        <taxon>Bacillota incertae sedis</taxon>
        <taxon>Caldicellulosiruptorales</taxon>
        <taxon>Caldicellulosiruptoraceae</taxon>
        <taxon>Caldicellulosiruptor</taxon>
    </lineage>
</organism>
<reference evidence="1 2" key="1">
    <citation type="submission" date="2018-12" db="EMBL/GenBank/DDBJ databases">
        <title>Genome sequence from the cellulolytic species, Caldicellulosiruptor changbaiensis.</title>
        <authorList>
            <person name="Blumer-Schuette S.E."/>
            <person name="Mendoza C."/>
        </authorList>
    </citation>
    <scope>NUCLEOTIDE SEQUENCE [LARGE SCALE GENOMIC DNA]</scope>
    <source>
        <strain evidence="1 2">CBS-Z</strain>
    </source>
</reference>
<dbReference type="RefSeq" id="WP_127351175.1">
    <property type="nucleotide sequence ID" value="NZ_CP034791.1"/>
</dbReference>
<keyword evidence="2" id="KW-1185">Reference proteome</keyword>
<proteinExistence type="predicted"/>
<evidence type="ECO:0000313" key="1">
    <source>
        <dbReference type="EMBL" id="AZT89556.1"/>
    </source>
</evidence>